<gene>
    <name evidence="11" type="primary">atpB</name>
    <name evidence="13" type="ORF">DFR70_1021063</name>
</gene>
<organism evidence="13 14">
    <name type="scientific">Nocardia tenerifensis</name>
    <dbReference type="NCBI Taxonomy" id="228006"/>
    <lineage>
        <taxon>Bacteria</taxon>
        <taxon>Bacillati</taxon>
        <taxon>Actinomycetota</taxon>
        <taxon>Actinomycetes</taxon>
        <taxon>Mycobacteriales</taxon>
        <taxon>Nocardiaceae</taxon>
        <taxon>Nocardia</taxon>
    </lineage>
</organism>
<dbReference type="GO" id="GO:0046933">
    <property type="term" value="F:proton-transporting ATP synthase activity, rotational mechanism"/>
    <property type="evidence" value="ECO:0007669"/>
    <property type="project" value="UniProtKB-UniRule"/>
</dbReference>
<evidence type="ECO:0000313" key="14">
    <source>
        <dbReference type="Proteomes" id="UP000247569"/>
    </source>
</evidence>
<name>A0A318K9H4_9NOCA</name>
<evidence type="ECO:0000256" key="3">
    <source>
        <dbReference type="ARBA" id="ARBA00022448"/>
    </source>
</evidence>
<evidence type="ECO:0000256" key="6">
    <source>
        <dbReference type="ARBA" id="ARBA00022781"/>
    </source>
</evidence>
<keyword evidence="3 11" id="KW-0813">Transport</keyword>
<feature type="transmembrane region" description="Helical" evidence="11">
    <location>
        <begin position="202"/>
        <end position="223"/>
    </location>
</feature>
<keyword evidence="8 11" id="KW-0406">Ion transport</keyword>
<comment type="function">
    <text evidence="11 12">Key component of the proton channel; it plays a direct role in the translocation of protons across the membrane.</text>
</comment>
<evidence type="ECO:0000256" key="5">
    <source>
        <dbReference type="ARBA" id="ARBA00022692"/>
    </source>
</evidence>
<feature type="transmembrane region" description="Helical" evidence="11">
    <location>
        <begin position="144"/>
        <end position="162"/>
    </location>
</feature>
<dbReference type="InterPro" id="IPR035908">
    <property type="entry name" value="F0_ATP_A_sf"/>
</dbReference>
<dbReference type="InterPro" id="IPR000568">
    <property type="entry name" value="ATP_synth_F0_asu"/>
</dbReference>
<dbReference type="PANTHER" id="PTHR42823:SF3">
    <property type="entry name" value="ATP SYNTHASE SUBUNIT A, CHLOROPLASTIC"/>
    <property type="match status" value="1"/>
</dbReference>
<dbReference type="Proteomes" id="UP000247569">
    <property type="component" value="Unassembled WGS sequence"/>
</dbReference>
<dbReference type="AlphaFoldDB" id="A0A318K9H4"/>
<dbReference type="PANTHER" id="PTHR42823">
    <property type="entry name" value="ATP SYNTHASE SUBUNIT A, CHLOROPLASTIC"/>
    <property type="match status" value="1"/>
</dbReference>
<evidence type="ECO:0000256" key="8">
    <source>
        <dbReference type="ARBA" id="ARBA00023065"/>
    </source>
</evidence>
<keyword evidence="6 11" id="KW-0375">Hydrogen ion transport</keyword>
<dbReference type="GO" id="GO:0005886">
    <property type="term" value="C:plasma membrane"/>
    <property type="evidence" value="ECO:0007669"/>
    <property type="project" value="UniProtKB-SubCell"/>
</dbReference>
<dbReference type="SUPFAM" id="SSF81336">
    <property type="entry name" value="F1F0 ATP synthase subunit A"/>
    <property type="match status" value="1"/>
</dbReference>
<keyword evidence="9 11" id="KW-0472">Membrane</keyword>
<feature type="transmembrane region" description="Helical" evidence="11">
    <location>
        <begin position="229"/>
        <end position="254"/>
    </location>
</feature>
<dbReference type="PRINTS" id="PR00123">
    <property type="entry name" value="ATPASEA"/>
</dbReference>
<evidence type="ECO:0000256" key="11">
    <source>
        <dbReference type="HAMAP-Rule" id="MF_01393"/>
    </source>
</evidence>
<evidence type="ECO:0000256" key="4">
    <source>
        <dbReference type="ARBA" id="ARBA00022547"/>
    </source>
</evidence>
<evidence type="ECO:0000256" key="2">
    <source>
        <dbReference type="ARBA" id="ARBA00006810"/>
    </source>
</evidence>
<comment type="subcellular location">
    <subcellularLocation>
        <location evidence="11 12">Cell membrane</location>
        <topology evidence="11 12">Multi-pass membrane protein</topology>
    </subcellularLocation>
    <subcellularLocation>
        <location evidence="1">Membrane</location>
        <topology evidence="1">Multi-pass membrane protein</topology>
    </subcellularLocation>
</comment>
<dbReference type="CDD" id="cd00310">
    <property type="entry name" value="ATP-synt_Fo_a_6"/>
    <property type="match status" value="1"/>
</dbReference>
<dbReference type="Gene3D" id="1.20.120.220">
    <property type="entry name" value="ATP synthase, F0 complex, subunit A"/>
    <property type="match status" value="1"/>
</dbReference>
<dbReference type="EMBL" id="QJKF01000002">
    <property type="protein sequence ID" value="PXX69374.1"/>
    <property type="molecule type" value="Genomic_DNA"/>
</dbReference>
<comment type="similarity">
    <text evidence="2 11 12">Belongs to the ATPase A chain family.</text>
</comment>
<evidence type="ECO:0000256" key="1">
    <source>
        <dbReference type="ARBA" id="ARBA00004141"/>
    </source>
</evidence>
<dbReference type="NCBIfam" id="TIGR01131">
    <property type="entry name" value="ATP_synt_6_or_A"/>
    <property type="match status" value="1"/>
</dbReference>
<keyword evidence="14" id="KW-1185">Reference proteome</keyword>
<evidence type="ECO:0000256" key="7">
    <source>
        <dbReference type="ARBA" id="ARBA00022989"/>
    </source>
</evidence>
<dbReference type="GO" id="GO:0042777">
    <property type="term" value="P:proton motive force-driven plasma membrane ATP synthesis"/>
    <property type="evidence" value="ECO:0007669"/>
    <property type="project" value="TreeGrafter"/>
</dbReference>
<evidence type="ECO:0000256" key="10">
    <source>
        <dbReference type="ARBA" id="ARBA00023310"/>
    </source>
</evidence>
<proteinExistence type="inferred from homology"/>
<keyword evidence="5 11" id="KW-0812">Transmembrane</keyword>
<dbReference type="PROSITE" id="PS00449">
    <property type="entry name" value="ATPASE_A"/>
    <property type="match status" value="1"/>
</dbReference>
<keyword evidence="7 11" id="KW-1133">Transmembrane helix</keyword>
<keyword evidence="10 11" id="KW-0066">ATP synthesis</keyword>
<sequence>MTISAISFTQLASGVALLAEEAPAEEPKIKVGHHAVAHAFGMSFNVDTIVSTGVAALIVIGLALFLRFKITSGVPNAVQLFFETATKMMREQVESAIGMKVAPFALPLAVTLFVYILLSNWLSVLPVQIGDGELIAPPASDVNFVYALALFVFIAYQSAGVARRGPFGHVKQLLKGHTGWGPMVFINIIEEIAKPLSLSLRLFGNMFAGGVMLSVITLFPFWISWGPNAVWKLFDLFVGAIQAFIFSLLTVLYFSQSMSLEDEHH</sequence>
<dbReference type="HAMAP" id="MF_01393">
    <property type="entry name" value="ATP_synth_a_bact"/>
    <property type="match status" value="1"/>
</dbReference>
<accession>A0A318K9H4</accession>
<reference evidence="13 14" key="1">
    <citation type="submission" date="2018-05" db="EMBL/GenBank/DDBJ databases">
        <title>Genomic Encyclopedia of Type Strains, Phase IV (KMG-IV): sequencing the most valuable type-strain genomes for metagenomic binning, comparative biology and taxonomic classification.</title>
        <authorList>
            <person name="Goeker M."/>
        </authorList>
    </citation>
    <scope>NUCLEOTIDE SEQUENCE [LARGE SCALE GENOMIC DNA]</scope>
    <source>
        <strain evidence="13 14">DSM 44704</strain>
    </source>
</reference>
<dbReference type="InterPro" id="IPR045082">
    <property type="entry name" value="ATP_syn_F0_a_bact/chloroplast"/>
</dbReference>
<dbReference type="RefSeq" id="WP_246002810.1">
    <property type="nucleotide sequence ID" value="NZ_QJKF01000002.1"/>
</dbReference>
<dbReference type="GO" id="GO:0045259">
    <property type="term" value="C:proton-transporting ATP synthase complex"/>
    <property type="evidence" value="ECO:0007669"/>
    <property type="project" value="UniProtKB-KW"/>
</dbReference>
<dbReference type="Pfam" id="PF00119">
    <property type="entry name" value="ATP-synt_A"/>
    <property type="match status" value="1"/>
</dbReference>
<feature type="transmembrane region" description="Helical" evidence="11">
    <location>
        <begin position="97"/>
        <end position="118"/>
    </location>
</feature>
<keyword evidence="11" id="KW-1003">Cell membrane</keyword>
<comment type="caution">
    <text evidence="13">The sequence shown here is derived from an EMBL/GenBank/DDBJ whole genome shotgun (WGS) entry which is preliminary data.</text>
</comment>
<evidence type="ECO:0000256" key="9">
    <source>
        <dbReference type="ARBA" id="ARBA00023136"/>
    </source>
</evidence>
<protein>
    <recommendedName>
        <fullName evidence="11 12">ATP synthase subunit a</fullName>
    </recommendedName>
    <alternativeName>
        <fullName evidence="11">ATP synthase F0 sector subunit a</fullName>
    </alternativeName>
    <alternativeName>
        <fullName evidence="11">F-ATPase subunit 6</fullName>
    </alternativeName>
</protein>
<keyword evidence="4 11" id="KW-0138">CF(0)</keyword>
<evidence type="ECO:0000313" key="13">
    <source>
        <dbReference type="EMBL" id="PXX69374.1"/>
    </source>
</evidence>
<feature type="transmembrane region" description="Helical" evidence="11">
    <location>
        <begin position="48"/>
        <end position="66"/>
    </location>
</feature>
<dbReference type="InterPro" id="IPR023011">
    <property type="entry name" value="ATP_synth_F0_asu_AS"/>
</dbReference>
<evidence type="ECO:0000256" key="12">
    <source>
        <dbReference type="RuleBase" id="RU000483"/>
    </source>
</evidence>